<feature type="region of interest" description="Disordered" evidence="1">
    <location>
        <begin position="118"/>
        <end position="139"/>
    </location>
</feature>
<keyword evidence="3" id="KW-1185">Reference proteome</keyword>
<gene>
    <name evidence="2" type="ORF">GCM10025865_32190</name>
</gene>
<sequence length="218" mass="22151">MLAQPSDSDPYGMTRSGSMPPRTNVTAVVGVTLLTVALSACGVRLDSPPPSEPSPDAHEVIRASAVADALEVEQIARTLAEDLPADDPGEKLLPLLEEIADFADQHAVQLGGTYDSGLPEAPQSVPVVPSSSATSGPLGPEDLVDALAGASVRGRAGADSTGDGALARLLASISTSQILSAEDLVDVTGDDLPDTIVPATPAVPESAPRASRRTTSTR</sequence>
<feature type="region of interest" description="Disordered" evidence="1">
    <location>
        <begin position="1"/>
        <end position="22"/>
    </location>
</feature>
<evidence type="ECO:0000313" key="3">
    <source>
        <dbReference type="Proteomes" id="UP001321475"/>
    </source>
</evidence>
<evidence type="ECO:0008006" key="4">
    <source>
        <dbReference type="Google" id="ProtNLM"/>
    </source>
</evidence>
<protein>
    <recommendedName>
        <fullName evidence="4">DUF4439 domain-containing protein</fullName>
    </recommendedName>
</protein>
<name>A0ABN6XJV0_9CELL</name>
<organism evidence="2 3">
    <name type="scientific">Paraoerskovia sediminicola</name>
    <dbReference type="NCBI Taxonomy" id="1138587"/>
    <lineage>
        <taxon>Bacteria</taxon>
        <taxon>Bacillati</taxon>
        <taxon>Actinomycetota</taxon>
        <taxon>Actinomycetes</taxon>
        <taxon>Micrococcales</taxon>
        <taxon>Cellulomonadaceae</taxon>
        <taxon>Paraoerskovia</taxon>
    </lineage>
</organism>
<accession>A0ABN6XJV0</accession>
<evidence type="ECO:0000256" key="1">
    <source>
        <dbReference type="SAM" id="MobiDB-lite"/>
    </source>
</evidence>
<evidence type="ECO:0000313" key="2">
    <source>
        <dbReference type="EMBL" id="BDZ43920.1"/>
    </source>
</evidence>
<feature type="region of interest" description="Disordered" evidence="1">
    <location>
        <begin position="192"/>
        <end position="218"/>
    </location>
</feature>
<dbReference type="Proteomes" id="UP001321475">
    <property type="component" value="Chromosome"/>
</dbReference>
<feature type="compositionally biased region" description="Low complexity" evidence="1">
    <location>
        <begin position="122"/>
        <end position="132"/>
    </location>
</feature>
<reference evidence="3" key="1">
    <citation type="journal article" date="2019" name="Int. J. Syst. Evol. Microbiol.">
        <title>The Global Catalogue of Microorganisms (GCM) 10K type strain sequencing project: providing services to taxonomists for standard genome sequencing and annotation.</title>
        <authorList>
            <consortium name="The Broad Institute Genomics Platform"/>
            <consortium name="The Broad Institute Genome Sequencing Center for Infectious Disease"/>
            <person name="Wu L."/>
            <person name="Ma J."/>
        </authorList>
    </citation>
    <scope>NUCLEOTIDE SEQUENCE [LARGE SCALE GENOMIC DNA]</scope>
    <source>
        <strain evidence="3">NBRC 108565</strain>
    </source>
</reference>
<dbReference type="EMBL" id="AP027729">
    <property type="protein sequence ID" value="BDZ43920.1"/>
    <property type="molecule type" value="Genomic_DNA"/>
</dbReference>
<proteinExistence type="predicted"/>
<feature type="compositionally biased region" description="Low complexity" evidence="1">
    <location>
        <begin position="206"/>
        <end position="218"/>
    </location>
</feature>